<dbReference type="Proteomes" id="UP001652623">
    <property type="component" value="Chromosome 2"/>
</dbReference>
<evidence type="ECO:0000313" key="5">
    <source>
        <dbReference type="RefSeq" id="XP_060671080.1"/>
    </source>
</evidence>
<evidence type="ECO:0000313" key="4">
    <source>
        <dbReference type="Proteomes" id="UP001652623"/>
    </source>
</evidence>
<feature type="transmembrane region" description="Helical" evidence="2">
    <location>
        <begin position="24"/>
        <end position="42"/>
    </location>
</feature>
<organism evidence="4 5">
    <name type="scientific">Ziziphus jujuba</name>
    <name type="common">Chinese jujube</name>
    <name type="synonym">Ziziphus sativa</name>
    <dbReference type="NCBI Taxonomy" id="326968"/>
    <lineage>
        <taxon>Eukaryota</taxon>
        <taxon>Viridiplantae</taxon>
        <taxon>Streptophyta</taxon>
        <taxon>Embryophyta</taxon>
        <taxon>Tracheophyta</taxon>
        <taxon>Spermatophyta</taxon>
        <taxon>Magnoliopsida</taxon>
        <taxon>eudicotyledons</taxon>
        <taxon>Gunneridae</taxon>
        <taxon>Pentapetalae</taxon>
        <taxon>rosids</taxon>
        <taxon>fabids</taxon>
        <taxon>Rosales</taxon>
        <taxon>Rhamnaceae</taxon>
        <taxon>Paliureae</taxon>
        <taxon>Ziziphus</taxon>
    </lineage>
</organism>
<dbReference type="RefSeq" id="XP_060671080.1">
    <property type="nucleotide sequence ID" value="XM_060815097.1"/>
</dbReference>
<feature type="compositionally biased region" description="Polar residues" evidence="1">
    <location>
        <begin position="264"/>
        <end position="273"/>
    </location>
</feature>
<name>A0ABM4A2X0_ZIZJJ</name>
<keyword evidence="2" id="KW-0472">Membrane</keyword>
<dbReference type="PANTHER" id="PTHR46038:SF13">
    <property type="entry name" value="GLYCOSYLTRANSFERASE"/>
    <property type="match status" value="1"/>
</dbReference>
<feature type="domain" description="Nucleotide-diphospho-sugar transferase" evidence="3">
    <location>
        <begin position="124"/>
        <end position="257"/>
    </location>
</feature>
<dbReference type="InterPro" id="IPR044821">
    <property type="entry name" value="At1g28695/At4g15970-like"/>
</dbReference>
<gene>
    <name evidence="5" type="primary">LOC107419499</name>
</gene>
<accession>A0ABM4A2X0</accession>
<feature type="region of interest" description="Disordered" evidence="1">
    <location>
        <begin position="264"/>
        <end position="288"/>
    </location>
</feature>
<keyword evidence="2" id="KW-1133">Transmembrane helix</keyword>
<keyword evidence="2" id="KW-0812">Transmembrane</keyword>
<keyword evidence="4" id="KW-1185">Reference proteome</keyword>
<evidence type="ECO:0000256" key="2">
    <source>
        <dbReference type="SAM" id="Phobius"/>
    </source>
</evidence>
<dbReference type="InterPro" id="IPR005069">
    <property type="entry name" value="Nucl-diP-sugar_transferase"/>
</dbReference>
<feature type="compositionally biased region" description="Basic residues" evidence="1">
    <location>
        <begin position="277"/>
        <end position="288"/>
    </location>
</feature>
<dbReference type="PANTHER" id="PTHR46038">
    <property type="entry name" value="EXPRESSED PROTEIN-RELATED"/>
    <property type="match status" value="1"/>
</dbReference>
<dbReference type="Pfam" id="PF03407">
    <property type="entry name" value="Nucleotid_trans"/>
    <property type="match status" value="1"/>
</dbReference>
<reference evidence="5" key="1">
    <citation type="submission" date="2025-08" db="UniProtKB">
        <authorList>
            <consortium name="RefSeq"/>
        </authorList>
    </citation>
    <scope>IDENTIFICATION</scope>
    <source>
        <tissue evidence="5">Seedling</tissue>
    </source>
</reference>
<evidence type="ECO:0000259" key="3">
    <source>
        <dbReference type="Pfam" id="PF03407"/>
    </source>
</evidence>
<sequence>MYNQVGVGASLEVGRRKGYNSLPVVRLGVVVLGVIGACLVLSNHSVPGSNYVFEEDQLLATNTSTNGHEEGMIRKSELDIVLENASMEDKTVIITNLNDAWAEPNSIFDLFLESFRIGNKTQRLVKHLVVICFDEKAYNRCLDLHPHCYHLQIHGFNFTSEAFFMTPRYLEIVWRKIELLATVLDKGYNFVFSDTDIMWLRDPFPRFDPDADLQTSCDMIYRNSSFIDYLPNTGFNYVKSNNQTIQFYKILLEDWKKFMSLDPSKQPNASWSDPQHCRKKNSHKGYKR</sequence>
<proteinExistence type="predicted"/>
<protein>
    <submittedName>
        <fullName evidence="5">Uncharacterized protein At4g15970</fullName>
    </submittedName>
</protein>
<dbReference type="GeneID" id="107419499"/>
<evidence type="ECO:0000256" key="1">
    <source>
        <dbReference type="SAM" id="MobiDB-lite"/>
    </source>
</evidence>